<keyword evidence="12" id="KW-0325">Glycoprotein</keyword>
<dbReference type="Proteomes" id="UP000005238">
    <property type="component" value="Unassembled WGS sequence"/>
</dbReference>
<dbReference type="GO" id="GO:0006508">
    <property type="term" value="P:proteolysis"/>
    <property type="evidence" value="ECO:0007669"/>
    <property type="project" value="InterPro"/>
</dbReference>
<feature type="chain" id="PRO_5003586355" description="glucan 1,3-beta-glucosidase" evidence="20">
    <location>
        <begin position="31"/>
        <end position="638"/>
    </location>
</feature>
<dbReference type="SMART" id="SM00223">
    <property type="entry name" value="APPLE"/>
    <property type="match status" value="2"/>
</dbReference>
<reference evidence="23" key="2">
    <citation type="submission" date="2015-06" db="UniProtKB">
        <authorList>
            <consortium name="EnsemblProtists"/>
        </authorList>
    </citation>
    <scope>IDENTIFICATION</scope>
    <source>
        <strain evidence="23">Pr102</strain>
    </source>
</reference>
<evidence type="ECO:0000256" key="7">
    <source>
        <dbReference type="ARBA" id="ARBA00022801"/>
    </source>
</evidence>
<keyword evidence="3" id="KW-1003">Cell membrane</keyword>
<feature type="domain" description="Apple" evidence="21">
    <location>
        <begin position="78"/>
        <end position="149"/>
    </location>
</feature>
<dbReference type="Gene3D" id="3.50.4.10">
    <property type="entry name" value="Hepatocyte Growth Factor"/>
    <property type="match status" value="2"/>
</dbReference>
<dbReference type="GO" id="GO:0030248">
    <property type="term" value="F:cellulose binding"/>
    <property type="evidence" value="ECO:0007669"/>
    <property type="project" value="InterPro"/>
</dbReference>
<dbReference type="SUPFAM" id="SSF51445">
    <property type="entry name" value="(Trans)glycosidases"/>
    <property type="match status" value="1"/>
</dbReference>
<evidence type="ECO:0000256" key="15">
    <source>
        <dbReference type="ARBA" id="ARBA00036824"/>
    </source>
</evidence>
<evidence type="ECO:0000256" key="1">
    <source>
        <dbReference type="ARBA" id="ARBA00004401"/>
    </source>
</evidence>
<comment type="subcellular location">
    <subcellularLocation>
        <location evidence="1">Cell membrane</location>
        <topology evidence="1">Single-pass type II membrane protein</topology>
    </subcellularLocation>
</comment>
<evidence type="ECO:0000259" key="22">
    <source>
        <dbReference type="SMART" id="SM00236"/>
    </source>
</evidence>
<dbReference type="Pfam" id="PF00150">
    <property type="entry name" value="Cellulase"/>
    <property type="match status" value="1"/>
</dbReference>
<keyword evidence="11" id="KW-1015">Disulfide bond</keyword>
<accession>H3H1Z2</accession>
<reference evidence="24" key="1">
    <citation type="journal article" date="2006" name="Science">
        <title>Phytophthora genome sequences uncover evolutionary origins and mechanisms of pathogenesis.</title>
        <authorList>
            <person name="Tyler B.M."/>
            <person name="Tripathy S."/>
            <person name="Zhang X."/>
            <person name="Dehal P."/>
            <person name="Jiang R.H."/>
            <person name="Aerts A."/>
            <person name="Arredondo F.D."/>
            <person name="Baxter L."/>
            <person name="Bensasson D."/>
            <person name="Beynon J.L."/>
            <person name="Chapman J."/>
            <person name="Damasceno C.M."/>
            <person name="Dorrance A.E."/>
            <person name="Dou D."/>
            <person name="Dickerman A.W."/>
            <person name="Dubchak I.L."/>
            <person name="Garbelotto M."/>
            <person name="Gijzen M."/>
            <person name="Gordon S.G."/>
            <person name="Govers F."/>
            <person name="Grunwald N.J."/>
            <person name="Huang W."/>
            <person name="Ivors K.L."/>
            <person name="Jones R.W."/>
            <person name="Kamoun S."/>
            <person name="Krampis K."/>
            <person name="Lamour K.H."/>
            <person name="Lee M.K."/>
            <person name="McDonald W.H."/>
            <person name="Medina M."/>
            <person name="Meijer H.J."/>
            <person name="Nordberg E.K."/>
            <person name="Maclean D.J."/>
            <person name="Ospina-Giraldo M.D."/>
            <person name="Morris P.F."/>
            <person name="Phuntumart V."/>
            <person name="Putnam N.H."/>
            <person name="Rash S."/>
            <person name="Rose J.K."/>
            <person name="Sakihama Y."/>
            <person name="Salamov A.A."/>
            <person name="Savidor A."/>
            <person name="Scheuring C.F."/>
            <person name="Smith B.M."/>
            <person name="Sobral B.W."/>
            <person name="Terry A."/>
            <person name="Torto-Alalibo T.A."/>
            <person name="Win J."/>
            <person name="Xu Z."/>
            <person name="Zhang H."/>
            <person name="Grigoriev I.V."/>
            <person name="Rokhsar D.S."/>
            <person name="Boore J.L."/>
        </authorList>
    </citation>
    <scope>NUCLEOTIDE SEQUENCE [LARGE SCALE GENOMIC DNA]</scope>
    <source>
        <strain evidence="24">Pr102</strain>
    </source>
</reference>
<evidence type="ECO:0000256" key="14">
    <source>
        <dbReference type="ARBA" id="ARBA00023316"/>
    </source>
</evidence>
<feature type="domain" description="Apple" evidence="21">
    <location>
        <begin position="195"/>
        <end position="267"/>
    </location>
</feature>
<evidence type="ECO:0000256" key="4">
    <source>
        <dbReference type="ARBA" id="ARBA00022692"/>
    </source>
</evidence>
<dbReference type="VEuPathDB" id="FungiDB:KRP22_14943"/>
<dbReference type="eggNOG" id="ENOG502QPYU">
    <property type="taxonomic scope" value="Eukaryota"/>
</dbReference>
<evidence type="ECO:0000256" key="12">
    <source>
        <dbReference type="ARBA" id="ARBA00023180"/>
    </source>
</evidence>
<evidence type="ECO:0000259" key="21">
    <source>
        <dbReference type="SMART" id="SM00223"/>
    </source>
</evidence>
<name>H3H1Z2_PHYRM</name>
<feature type="signal peptide" evidence="20">
    <location>
        <begin position="1"/>
        <end position="30"/>
    </location>
</feature>
<evidence type="ECO:0000256" key="6">
    <source>
        <dbReference type="ARBA" id="ARBA00022737"/>
    </source>
</evidence>
<keyword evidence="9" id="KW-1133">Transmembrane helix</keyword>
<dbReference type="Gene3D" id="3.20.20.80">
    <property type="entry name" value="Glycosidases"/>
    <property type="match status" value="1"/>
</dbReference>
<dbReference type="FunFam" id="3.50.4.10:FF:000028">
    <property type="entry name" value="Uncharacterized protein"/>
    <property type="match status" value="1"/>
</dbReference>
<keyword evidence="7 19" id="KW-0378">Hydrolase</keyword>
<sequence length="638" mass="70242">MARPSSPKPIQALYTLLSLQLSFTGNAVSALQETCSGPGQFCGNNSIGPTCCPTGEYCQPWNPWYYQCVSQLAKCGVPEVGVDYWGNDIADIASLKLPEECCNRCADTLGCKAFTFISAGWDGKTHCYLKNGVGAKKNIASAVSALVTSPRVASCSTQVGGYCGNTDWSICCSYGSYCQPWNAGYYQCIKAPKHCSTQLTDVDFYGNDLGVVYGLHPTGCCDKCTQTAGCVGYTFVNSNPGQTACYLKSSIDGKRRSVGAVSGKVDLTGVSHIQAKIRRGEARSRAVNLGAWLVSEYWMSWDSYRLWQDVPTDIAAQGELAVMGYLGKTEGSAAFEDHWQTWITESDIKDIANTGVLNTVRVPVGHWIIRDATDSPGEEGDIFASGGLKYLDVLINDWAVKYDLAVIVSLHAHQGSQNGYAHSAPAALGTVEWSTTQTNVDNSLKFATFIAERYKDSPAFLGLNLMNEPAPPTDRKVLIQYYVEAYNRIRATGNNCIILVSPLASDQGPRGFDGMIQAPEYDNVWNEIHAYFIWGYEDKSEEWILDHLDTYKKENLQLEPKSNRLFVGEWSMGGPPDDKGRFQDIGNFYEHGRKQLTMYNEEATGGWAFWSWRHSDETIKGTPWSLGQLLRDGDLKLG</sequence>
<evidence type="ECO:0000256" key="10">
    <source>
        <dbReference type="ARBA" id="ARBA00023136"/>
    </source>
</evidence>
<keyword evidence="10" id="KW-0472">Membrane</keyword>
<evidence type="ECO:0000256" key="3">
    <source>
        <dbReference type="ARBA" id="ARBA00022475"/>
    </source>
</evidence>
<dbReference type="SMART" id="SM00236">
    <property type="entry name" value="fCBD"/>
    <property type="match status" value="2"/>
</dbReference>
<keyword evidence="8" id="KW-0735">Signal-anchor</keyword>
<evidence type="ECO:0000256" key="2">
    <source>
        <dbReference type="ARBA" id="ARBA00005641"/>
    </source>
</evidence>
<keyword evidence="13 19" id="KW-0326">Glycosidase</keyword>
<dbReference type="InParanoid" id="H3H1Z2"/>
<protein>
    <recommendedName>
        <fullName evidence="17">glucan 1,3-beta-glucosidase</fullName>
        <ecNumber evidence="17">3.2.1.58</ecNumber>
    </recommendedName>
    <alternativeName>
        <fullName evidence="18">Exo-1,3-beta-glucanase D</fullName>
    </alternativeName>
</protein>
<dbReference type="AlphaFoldDB" id="H3H1Z2"/>
<dbReference type="CDD" id="cd01100">
    <property type="entry name" value="APPLE_Factor_XI_like"/>
    <property type="match status" value="2"/>
</dbReference>
<dbReference type="EnsemblProtists" id="Phyra84342">
    <property type="protein sequence ID" value="Phyra84342"/>
    <property type="gene ID" value="Phyra84342"/>
</dbReference>
<dbReference type="PANTHER" id="PTHR31297:SF34">
    <property type="entry name" value="GLUCAN 1,3-BETA-GLUCOSIDASE 2"/>
    <property type="match status" value="1"/>
</dbReference>
<evidence type="ECO:0000256" key="11">
    <source>
        <dbReference type="ARBA" id="ARBA00023157"/>
    </source>
</evidence>
<dbReference type="HOGENOM" id="CLU_521274_0_0_1"/>
<proteinExistence type="inferred from homology"/>
<dbReference type="GO" id="GO:0009251">
    <property type="term" value="P:glucan catabolic process"/>
    <property type="evidence" value="ECO:0000318"/>
    <property type="project" value="GO_Central"/>
</dbReference>
<dbReference type="Pfam" id="PF14295">
    <property type="entry name" value="PAN_4"/>
    <property type="match status" value="2"/>
</dbReference>
<keyword evidence="14" id="KW-0961">Cell wall biogenesis/degradation</keyword>
<dbReference type="InterPro" id="IPR050386">
    <property type="entry name" value="Glycosyl_hydrolase_5"/>
</dbReference>
<dbReference type="GO" id="GO:0071555">
    <property type="term" value="P:cell wall organization"/>
    <property type="evidence" value="ECO:0007669"/>
    <property type="project" value="UniProtKB-KW"/>
</dbReference>
<dbReference type="PANTHER" id="PTHR31297">
    <property type="entry name" value="GLUCAN ENDO-1,6-BETA-GLUCOSIDASE B"/>
    <property type="match status" value="1"/>
</dbReference>
<dbReference type="GO" id="GO:0004338">
    <property type="term" value="F:glucan exo-1,3-beta-glucosidase activity"/>
    <property type="evidence" value="ECO:0000318"/>
    <property type="project" value="GO_Central"/>
</dbReference>
<evidence type="ECO:0000313" key="23">
    <source>
        <dbReference type="EnsemblProtists" id="Phyra84342"/>
    </source>
</evidence>
<evidence type="ECO:0000256" key="19">
    <source>
        <dbReference type="RuleBase" id="RU361153"/>
    </source>
</evidence>
<evidence type="ECO:0000256" key="18">
    <source>
        <dbReference type="ARBA" id="ARBA00041260"/>
    </source>
</evidence>
<dbReference type="InterPro" id="IPR017853">
    <property type="entry name" value="GH"/>
</dbReference>
<organism evidence="23 24">
    <name type="scientific">Phytophthora ramorum</name>
    <name type="common">Sudden oak death agent</name>
    <dbReference type="NCBI Taxonomy" id="164328"/>
    <lineage>
        <taxon>Eukaryota</taxon>
        <taxon>Sar</taxon>
        <taxon>Stramenopiles</taxon>
        <taxon>Oomycota</taxon>
        <taxon>Peronosporomycetes</taxon>
        <taxon>Peronosporales</taxon>
        <taxon>Peronosporaceae</taxon>
        <taxon>Phytophthora</taxon>
    </lineage>
</organism>
<dbReference type="EMBL" id="DS566107">
    <property type="status" value="NOT_ANNOTATED_CDS"/>
    <property type="molecule type" value="Genomic_DNA"/>
</dbReference>
<evidence type="ECO:0000256" key="9">
    <source>
        <dbReference type="ARBA" id="ARBA00022989"/>
    </source>
</evidence>
<evidence type="ECO:0000256" key="17">
    <source>
        <dbReference type="ARBA" id="ARBA00038929"/>
    </source>
</evidence>
<dbReference type="STRING" id="164328.H3H1Z2"/>
<evidence type="ECO:0000256" key="16">
    <source>
        <dbReference type="ARBA" id="ARBA00037126"/>
    </source>
</evidence>
<dbReference type="GO" id="GO:0005576">
    <property type="term" value="C:extracellular region"/>
    <property type="evidence" value="ECO:0007669"/>
    <property type="project" value="InterPro"/>
</dbReference>
<keyword evidence="4" id="KW-0812">Transmembrane</keyword>
<dbReference type="EC" id="3.2.1.58" evidence="17"/>
<dbReference type="FunFam" id="3.20.20.80:FF:000113">
    <property type="entry name" value="Glucan 1,3-beta-glucosidase"/>
    <property type="match status" value="1"/>
</dbReference>
<feature type="domain" description="CBM1" evidence="22">
    <location>
        <begin position="37"/>
        <end position="69"/>
    </location>
</feature>
<comment type="catalytic activity">
    <reaction evidence="15">
        <text>Successive hydrolysis of beta-D-glucose units from the non-reducing ends of (1-&gt;3)-beta-D-glucans, releasing alpha-glucose.</text>
        <dbReference type="EC" id="3.2.1.58"/>
    </reaction>
</comment>
<evidence type="ECO:0000313" key="24">
    <source>
        <dbReference type="Proteomes" id="UP000005238"/>
    </source>
</evidence>
<dbReference type="GO" id="GO:0005886">
    <property type="term" value="C:plasma membrane"/>
    <property type="evidence" value="ECO:0007669"/>
    <property type="project" value="UniProtKB-SubCell"/>
</dbReference>
<comment type="similarity">
    <text evidence="2 19">Belongs to the glycosyl hydrolase 5 (cellulase A) family.</text>
</comment>
<comment type="function">
    <text evidence="16">Glucosidase involved in the degradation of cellulosic biomass. Active on lichenan.</text>
</comment>
<evidence type="ECO:0000256" key="13">
    <source>
        <dbReference type="ARBA" id="ARBA00023295"/>
    </source>
</evidence>
<evidence type="ECO:0000256" key="20">
    <source>
        <dbReference type="SAM" id="SignalP"/>
    </source>
</evidence>
<dbReference type="VEuPathDB" id="FungiDB:KRP23_9726"/>
<keyword evidence="24" id="KW-1185">Reference proteome</keyword>
<dbReference type="InterPro" id="IPR000177">
    <property type="entry name" value="Apple"/>
</dbReference>
<dbReference type="InterPro" id="IPR003609">
    <property type="entry name" value="Pan_app"/>
</dbReference>
<feature type="domain" description="CBM1" evidence="22">
    <location>
        <begin position="158"/>
        <end position="189"/>
    </location>
</feature>
<dbReference type="InterPro" id="IPR000254">
    <property type="entry name" value="CBD"/>
</dbReference>
<keyword evidence="5 20" id="KW-0732">Signal</keyword>
<evidence type="ECO:0000256" key="5">
    <source>
        <dbReference type="ARBA" id="ARBA00022729"/>
    </source>
</evidence>
<keyword evidence="6" id="KW-0677">Repeat</keyword>
<dbReference type="InterPro" id="IPR001547">
    <property type="entry name" value="Glyco_hydro_5"/>
</dbReference>
<evidence type="ECO:0000256" key="8">
    <source>
        <dbReference type="ARBA" id="ARBA00022968"/>
    </source>
</evidence>